<sequence>MQKNGTTLRVGLPTTLSVLPAPTIDGDTATYADVLPDVDLQVHATVDGFSHVLVVKTRQAGTNNALAELDYTLTTSGGSVTRNAKGATIVRDAAGVEIFTSPTPLMWDSRGVTGSRPARSAKPGHVEHPRMASMATRLNGTKLTLTPDKALLADPTTQYPVYIDPPWSGGISGNAWTTVWSRSDLRNSSFWQNSTAMLNGTTYGTVGAGRTEDCSGCEQYVIRTMFRMSLSGLSGKHLLSAKFTIEQRWSWTCNPTSDAKLWYLDNGISASTTWNQQPAWNSTYVARTPGKRAYGAVYGCKDVGNIEFVTTNIVKRALDAGSSTVSVGLRAVDESTTLQWKRFKHSTALLTADYNSYPTAGTRSTNPATSCVTGSGTTPATNLPVLNSATPDLRVVTNDVDSGETDLKGVFEWQRWSGTAWVAAGTKTDTIGRANAGTSTVKPTLTADTYRWRARVADPFTYAGTSYTDYSAYSGWCEFRVDITAPPAPSVSSVEYPDGCAPCGGVGTTGRFTLSGNASDVVGYYWGFSDPPATYVAAPSPGAPVTVSWTPTTGGPRSLYVMAKDAAGNTRSRPVYQFTVDGARPATARWMLDEQEGTDLLDYMGSGRVATLSGGGLNQEGRIPRGAPSLKLDGSATNYAATPAVVDTSKSFAVSAWVRLGSKSAKYVALSQVGTSTEAFSLRYQPAGGLAYSDRWVFEVTNSDAACADPCAAWWRAYSTSVPAVGRWTHIAVSYDQAAGQIAIYVNGALEGTASGVTAWSATGQTRIGKGFSAGFNGQLADAQFWQRTLFDTEVRAAVDQLDNGNTGQWHFNEVYSTPQWDSTMYMNDLNLEGNVSVPASGAGHDGTGMSFPNGTGWAETLEPVVYTDQSFTVSAWAYLTDGSRNRTVIAQDGQYDSAFALKYDAVAGGKWTMQMFDYDDLATTTGPTASSTSAPLNTWTQLTGVYDAPAGQIRLYVNGALVASTPFTQSWRATGAFTVGRSKWQGNETDHWVGYVDEVRAYAGVVPQMAGDWRFNSCTGAPTSCTDAIANHPVTLTTGATWTAAGFGGTSGLALNGSGAATTSVPILNTTKSFTVSAWVYLTDGTANRTVVSQDGATQAGFYLQYQSANGGRWAFGMRDKDTTTGVVTEAVSTSAALNTWTHLVGVADVLTGQIRLYVNGDQVDARTFNPSWNATGSLTIGRMKLSGANSAYWLGTVDEVRTYQGVLSDVRTMQ</sequence>
<dbReference type="InterPro" id="IPR042837">
    <property type="entry name" value="PTX3"/>
</dbReference>
<dbReference type="RefSeq" id="WP_344130563.1">
    <property type="nucleotide sequence ID" value="NZ_BAAALT010000073.1"/>
</dbReference>
<evidence type="ECO:0000259" key="3">
    <source>
        <dbReference type="SMART" id="SM00560"/>
    </source>
</evidence>
<dbReference type="InterPro" id="IPR006558">
    <property type="entry name" value="LamG-like"/>
</dbReference>
<accession>A0ABN2LZA9</accession>
<comment type="caution">
    <text evidence="4">The sequence shown here is derived from an EMBL/GenBank/DDBJ whole genome shotgun (WGS) entry which is preliminary data.</text>
</comment>
<dbReference type="InterPro" id="IPR013320">
    <property type="entry name" value="ConA-like_dom_sf"/>
</dbReference>
<reference evidence="4 5" key="1">
    <citation type="journal article" date="2019" name="Int. J. Syst. Evol. Microbiol.">
        <title>The Global Catalogue of Microorganisms (GCM) 10K type strain sequencing project: providing services to taxonomists for standard genome sequencing and annotation.</title>
        <authorList>
            <consortium name="The Broad Institute Genomics Platform"/>
            <consortium name="The Broad Institute Genome Sequencing Center for Infectious Disease"/>
            <person name="Wu L."/>
            <person name="Ma J."/>
        </authorList>
    </citation>
    <scope>NUCLEOTIDE SEQUENCE [LARGE SCALE GENOMIC DNA]</scope>
    <source>
        <strain evidence="4 5">JCM 13250</strain>
    </source>
</reference>
<gene>
    <name evidence="4" type="ORF">GCM10009682_27480</name>
</gene>
<keyword evidence="5" id="KW-1185">Reference proteome</keyword>
<dbReference type="SUPFAM" id="SSF49899">
    <property type="entry name" value="Concanavalin A-like lectins/glucanases"/>
    <property type="match status" value="3"/>
</dbReference>
<feature type="domain" description="LamG-like jellyroll fold" evidence="3">
    <location>
        <begin position="870"/>
        <end position="1010"/>
    </location>
</feature>
<dbReference type="PANTHER" id="PTHR46943">
    <property type="entry name" value="PENTRAXIN-RELATED PROTEIN PTX3"/>
    <property type="match status" value="1"/>
</dbReference>
<protein>
    <submittedName>
        <fullName evidence="4">LamG domain-containing protein</fullName>
    </submittedName>
</protein>
<name>A0ABN2LZA9_9ACTN</name>
<organism evidence="4 5">
    <name type="scientific">Luedemannella flava</name>
    <dbReference type="NCBI Taxonomy" id="349316"/>
    <lineage>
        <taxon>Bacteria</taxon>
        <taxon>Bacillati</taxon>
        <taxon>Actinomycetota</taxon>
        <taxon>Actinomycetes</taxon>
        <taxon>Micromonosporales</taxon>
        <taxon>Micromonosporaceae</taxon>
        <taxon>Luedemannella</taxon>
    </lineage>
</organism>
<dbReference type="Pfam" id="PF13385">
    <property type="entry name" value="Laminin_G_3"/>
    <property type="match status" value="3"/>
</dbReference>
<evidence type="ECO:0000256" key="1">
    <source>
        <dbReference type="ARBA" id="ARBA00022729"/>
    </source>
</evidence>
<dbReference type="PANTHER" id="PTHR46943:SF1">
    <property type="entry name" value="PENTRAXIN-RELATED PROTEIN PTX3"/>
    <property type="match status" value="1"/>
</dbReference>
<evidence type="ECO:0000256" key="2">
    <source>
        <dbReference type="ARBA" id="ARBA00023157"/>
    </source>
</evidence>
<dbReference type="SMART" id="SM00560">
    <property type="entry name" value="LamGL"/>
    <property type="match status" value="3"/>
</dbReference>
<evidence type="ECO:0000313" key="4">
    <source>
        <dbReference type="EMBL" id="GAA1804244.1"/>
    </source>
</evidence>
<feature type="domain" description="LamG-like jellyroll fold" evidence="3">
    <location>
        <begin position="1073"/>
        <end position="1212"/>
    </location>
</feature>
<keyword evidence="2" id="KW-1015">Disulfide bond</keyword>
<evidence type="ECO:0000313" key="5">
    <source>
        <dbReference type="Proteomes" id="UP001500218"/>
    </source>
</evidence>
<proteinExistence type="predicted"/>
<dbReference type="EMBL" id="BAAALT010000073">
    <property type="protein sequence ID" value="GAA1804244.1"/>
    <property type="molecule type" value="Genomic_DNA"/>
</dbReference>
<dbReference type="Gene3D" id="2.60.120.200">
    <property type="match status" value="3"/>
</dbReference>
<keyword evidence="1" id="KW-0732">Signal</keyword>
<dbReference type="Proteomes" id="UP001500218">
    <property type="component" value="Unassembled WGS sequence"/>
</dbReference>
<feature type="domain" description="LamG-like jellyroll fold" evidence="3">
    <location>
        <begin position="650"/>
        <end position="793"/>
    </location>
</feature>